<evidence type="ECO:0000313" key="3">
    <source>
        <dbReference type="Proteomes" id="UP000823928"/>
    </source>
</evidence>
<keyword evidence="1" id="KW-0812">Transmembrane</keyword>
<evidence type="ECO:0000256" key="1">
    <source>
        <dbReference type="SAM" id="Phobius"/>
    </source>
</evidence>
<sequence>MLFSTGALKSFWAYFFAKSADAAASETLTFIFSARFSISSIACALSVVMASFALSRV</sequence>
<evidence type="ECO:0000313" key="2">
    <source>
        <dbReference type="EMBL" id="HIS37212.1"/>
    </source>
</evidence>
<reference evidence="2" key="1">
    <citation type="submission" date="2020-10" db="EMBL/GenBank/DDBJ databases">
        <authorList>
            <person name="Gilroy R."/>
        </authorList>
    </citation>
    <scope>NUCLEOTIDE SEQUENCE</scope>
    <source>
        <strain evidence="2">6276</strain>
    </source>
</reference>
<dbReference type="AlphaFoldDB" id="A0A9D1F1E5"/>
<keyword evidence="1" id="KW-0472">Membrane</keyword>
<comment type="caution">
    <text evidence="2">The sequence shown here is derived from an EMBL/GenBank/DDBJ whole genome shotgun (WGS) entry which is preliminary data.</text>
</comment>
<feature type="transmembrane region" description="Helical" evidence="1">
    <location>
        <begin position="32"/>
        <end position="54"/>
    </location>
</feature>
<protein>
    <submittedName>
        <fullName evidence="2">Uncharacterized protein</fullName>
    </submittedName>
</protein>
<dbReference type="EMBL" id="DVIU01000222">
    <property type="protein sequence ID" value="HIS37212.1"/>
    <property type="molecule type" value="Genomic_DNA"/>
</dbReference>
<name>A0A9D1F1E5_9BACT</name>
<keyword evidence="1" id="KW-1133">Transmembrane helix</keyword>
<reference evidence="2" key="2">
    <citation type="journal article" date="2021" name="PeerJ">
        <title>Extensive microbial diversity within the chicken gut microbiome revealed by metagenomics and culture.</title>
        <authorList>
            <person name="Gilroy R."/>
            <person name="Ravi A."/>
            <person name="Getino M."/>
            <person name="Pursley I."/>
            <person name="Horton D.L."/>
            <person name="Alikhan N.F."/>
            <person name="Baker D."/>
            <person name="Gharbi K."/>
            <person name="Hall N."/>
            <person name="Watson M."/>
            <person name="Adriaenssens E.M."/>
            <person name="Foster-Nyarko E."/>
            <person name="Jarju S."/>
            <person name="Secka A."/>
            <person name="Antonio M."/>
            <person name="Oren A."/>
            <person name="Chaudhuri R.R."/>
            <person name="La Ragione R."/>
            <person name="Hildebrand F."/>
            <person name="Pallen M.J."/>
        </authorList>
    </citation>
    <scope>NUCLEOTIDE SEQUENCE</scope>
    <source>
        <strain evidence="2">6276</strain>
    </source>
</reference>
<proteinExistence type="predicted"/>
<gene>
    <name evidence="2" type="ORF">IAC10_11390</name>
</gene>
<dbReference type="Proteomes" id="UP000823928">
    <property type="component" value="Unassembled WGS sequence"/>
</dbReference>
<accession>A0A9D1F1E5</accession>
<organism evidence="2 3">
    <name type="scientific">Candidatus Scatousia excrementigallinarum</name>
    <dbReference type="NCBI Taxonomy" id="2840935"/>
    <lineage>
        <taxon>Bacteria</taxon>
        <taxon>Candidatus Scatousia</taxon>
    </lineage>
</organism>